<evidence type="ECO:0000256" key="1">
    <source>
        <dbReference type="ARBA" id="ARBA00022801"/>
    </source>
</evidence>
<dbReference type="PANTHER" id="PTHR23339">
    <property type="entry name" value="TYROSINE SPECIFIC PROTEIN PHOSPHATASE AND DUAL SPECIFICITY PROTEIN PHOSPHATASE"/>
    <property type="match status" value="1"/>
</dbReference>
<dbReference type="SUPFAM" id="SSF52799">
    <property type="entry name" value="(Phosphotyrosine protein) phosphatases II"/>
    <property type="match status" value="1"/>
</dbReference>
<evidence type="ECO:0000259" key="2">
    <source>
        <dbReference type="PROSITE" id="PS50056"/>
    </source>
</evidence>
<evidence type="ECO:0000313" key="3">
    <source>
        <dbReference type="EMBL" id="QHU11528.1"/>
    </source>
</evidence>
<dbReference type="InterPro" id="IPR000387">
    <property type="entry name" value="Tyr_Pase_dom"/>
</dbReference>
<dbReference type="Gene3D" id="3.90.190.10">
    <property type="entry name" value="Protein tyrosine phosphatase superfamily"/>
    <property type="match status" value="1"/>
</dbReference>
<dbReference type="GO" id="GO:0016791">
    <property type="term" value="F:phosphatase activity"/>
    <property type="evidence" value="ECO:0007669"/>
    <property type="project" value="UniProtKB-ARBA"/>
</dbReference>
<dbReference type="InterPro" id="IPR057023">
    <property type="entry name" value="PTP-SAK"/>
</dbReference>
<dbReference type="PROSITE" id="PS50056">
    <property type="entry name" value="TYR_PHOSPHATASE_2"/>
    <property type="match status" value="1"/>
</dbReference>
<dbReference type="Pfam" id="PF22784">
    <property type="entry name" value="PTP-SAK"/>
    <property type="match status" value="1"/>
</dbReference>
<dbReference type="PROSITE" id="PS00383">
    <property type="entry name" value="TYR_PHOSPHATASE_1"/>
    <property type="match status" value="1"/>
</dbReference>
<reference evidence="3" key="1">
    <citation type="journal article" date="2020" name="Nature">
        <title>Giant virus diversity and host interactions through global metagenomics.</title>
        <authorList>
            <person name="Schulz F."/>
            <person name="Roux S."/>
            <person name="Paez-Espino D."/>
            <person name="Jungbluth S."/>
            <person name="Walsh D.A."/>
            <person name="Denef V.J."/>
            <person name="McMahon K.D."/>
            <person name="Konstantinidis K.T."/>
            <person name="Eloe-Fadrosh E.A."/>
            <person name="Kyrpides N.C."/>
            <person name="Woyke T."/>
        </authorList>
    </citation>
    <scope>NUCLEOTIDE SEQUENCE</scope>
    <source>
        <strain evidence="3">GVMAG-S-1101169-75</strain>
    </source>
</reference>
<dbReference type="InterPro" id="IPR029021">
    <property type="entry name" value="Prot-tyrosine_phosphatase-like"/>
</dbReference>
<proteinExistence type="predicted"/>
<sequence length="248" mass="28970">MFFTSRAHGNVLFFGGYPTEEWLDVLLKNHTKIFVDTTTEEEKEMYHLLDYRSKVQNLEYHHFPILDNNIPNDIGRFKEFVFLLSEKLMRLEEGEKMYIHCKGGHGRSGMLVACVLCYFLNIYPEKALHLTTVAHSERENLRSKWKNVRCPQTFRQRKFVIDVFRPIVITPTLYDEKIGGDRQKLPEFLEESSIRPINDKSEDKVLSEVLIHLRRAHMKKSRSASSFDHSNHSLPLLSTMGGEVILCP</sequence>
<protein>
    <recommendedName>
        <fullName evidence="2">Tyrosine specific protein phosphatases domain-containing protein</fullName>
    </recommendedName>
</protein>
<accession>A0A6C0K5K4</accession>
<feature type="domain" description="Tyrosine specific protein phosphatases" evidence="2">
    <location>
        <begin position="78"/>
        <end position="113"/>
    </location>
</feature>
<dbReference type="EMBL" id="MN740786">
    <property type="protein sequence ID" value="QHU11528.1"/>
    <property type="molecule type" value="Genomic_DNA"/>
</dbReference>
<dbReference type="InterPro" id="IPR050561">
    <property type="entry name" value="PTP"/>
</dbReference>
<dbReference type="AlphaFoldDB" id="A0A6C0K5K4"/>
<dbReference type="InterPro" id="IPR016130">
    <property type="entry name" value="Tyr_Pase_AS"/>
</dbReference>
<organism evidence="3">
    <name type="scientific">viral metagenome</name>
    <dbReference type="NCBI Taxonomy" id="1070528"/>
    <lineage>
        <taxon>unclassified sequences</taxon>
        <taxon>metagenomes</taxon>
        <taxon>organismal metagenomes</taxon>
    </lineage>
</organism>
<keyword evidence="1" id="KW-0378">Hydrolase</keyword>
<name>A0A6C0K5K4_9ZZZZ</name>